<evidence type="ECO:0000256" key="2">
    <source>
        <dbReference type="SAM" id="MobiDB-lite"/>
    </source>
</evidence>
<dbReference type="GO" id="GO:0031491">
    <property type="term" value="F:nucleosome binding"/>
    <property type="evidence" value="ECO:0007669"/>
    <property type="project" value="TreeGrafter"/>
</dbReference>
<dbReference type="InterPro" id="IPR048993">
    <property type="entry name" value="SSRP1-like_PH1"/>
</dbReference>
<dbReference type="Pfam" id="PF08512">
    <property type="entry name" value="Rttp106-like_middle"/>
    <property type="match status" value="1"/>
</dbReference>
<dbReference type="GO" id="GO:0042393">
    <property type="term" value="F:histone binding"/>
    <property type="evidence" value="ECO:0007669"/>
    <property type="project" value="TreeGrafter"/>
</dbReference>
<keyword evidence="5" id="KW-1185">Reference proteome</keyword>
<dbReference type="InterPro" id="IPR013719">
    <property type="entry name" value="RTT106/SPT16-like_middle_dom"/>
</dbReference>
<proteinExistence type="inferred from homology"/>
<dbReference type="Proteomes" id="UP000192639">
    <property type="component" value="Unassembled WGS sequence"/>
</dbReference>
<sequence>MSDLTLEQVVLNNQIATVKMANDGIAFKTAGAAFSIKKDEIKNMEIFRGIQKYCFRIVGEKDVYDILNVDESHLRDIKQNASQSYGISIPTIELENLATTDCNMIYNSNLLTFSNESVICSIPKGKIDKIVEIDNELQFHIGETEVVLSTKSKAIDFLKNKVSEEICVISNLNCVNPRSRSAIIFFEKYFESRGSSYDHIVFYKNVKELLFLGKENAEQYMVLRLETPLLQGQTKYESMVFALEKKEVEVTTKDSRLRSYYNGTQDEVVVEIFEAMLGIKAQTSEFQVKCTNKINDGHLFFMQNGIQFLPKPISIGAADVILVEFSRLNVSAMQAKTFDMVVHAERANSFNSISKDMFSLIEDYFKGHGVKMVSEVIEDEYSGPSNEESESESDISSIIARSDELD</sequence>
<dbReference type="Pfam" id="PF21103">
    <property type="entry name" value="PH1_SSRP1-like"/>
    <property type="match status" value="1"/>
</dbReference>
<evidence type="ECO:0000256" key="1">
    <source>
        <dbReference type="ARBA" id="ARBA00006159"/>
    </source>
</evidence>
<dbReference type="Gene3D" id="2.30.29.30">
    <property type="entry name" value="Pleckstrin-homology domain (PH domain)/Phosphotyrosine-binding domain (PTB)"/>
    <property type="match status" value="2"/>
</dbReference>
<dbReference type="PANTHER" id="PTHR45849:SF3">
    <property type="entry name" value="HISTONE CHAPERONE RTT106"/>
    <property type="match status" value="1"/>
</dbReference>
<dbReference type="AlphaFoldDB" id="A0A1Y1S585"/>
<feature type="region of interest" description="Disordered" evidence="2">
    <location>
        <begin position="379"/>
        <end position="406"/>
    </location>
</feature>
<dbReference type="VEuPathDB" id="MicrosporidiaDB:ECANGB1_1951"/>
<organism evidence="4 5">
    <name type="scientific">Enterospora canceri</name>
    <dbReference type="NCBI Taxonomy" id="1081671"/>
    <lineage>
        <taxon>Eukaryota</taxon>
        <taxon>Fungi</taxon>
        <taxon>Fungi incertae sedis</taxon>
        <taxon>Microsporidia</taxon>
        <taxon>Enterocytozoonidae</taxon>
        <taxon>Enterospora</taxon>
    </lineage>
</organism>
<reference evidence="4 5" key="1">
    <citation type="journal article" date="2017" name="Environ. Microbiol.">
        <title>Decay of the glycolytic pathway and adaptation to intranuclear parasitism within Enterocytozoonidae microsporidia.</title>
        <authorList>
            <person name="Wiredu Boakye D."/>
            <person name="Jaroenlak P."/>
            <person name="Prachumwat A."/>
            <person name="Williams T.A."/>
            <person name="Bateman K.S."/>
            <person name="Itsathitphaisarn O."/>
            <person name="Sritunyalucksana K."/>
            <person name="Paszkiewicz K.H."/>
            <person name="Moore K.A."/>
            <person name="Stentiford G.D."/>
            <person name="Williams B.A."/>
        </authorList>
    </citation>
    <scope>NUCLEOTIDE SEQUENCE [LARGE SCALE GENOMIC DNA]</scope>
    <source>
        <strain evidence="4 5">GB1</strain>
    </source>
</reference>
<dbReference type="OrthoDB" id="2193092at2759"/>
<evidence type="ECO:0000313" key="5">
    <source>
        <dbReference type="Proteomes" id="UP000192639"/>
    </source>
</evidence>
<comment type="caution">
    <text evidence="4">The sequence shown here is derived from an EMBL/GenBank/DDBJ whole genome shotgun (WGS) entry which is preliminary data.</text>
</comment>
<dbReference type="Gene3D" id="2.30.29.150">
    <property type="match status" value="1"/>
</dbReference>
<dbReference type="InterPro" id="IPR011993">
    <property type="entry name" value="PH-like_dom_sf"/>
</dbReference>
<accession>A0A1Y1S585</accession>
<dbReference type="InterPro" id="IPR050454">
    <property type="entry name" value="RTT106/SSRP1_HistChap/FACT"/>
</dbReference>
<comment type="similarity">
    <text evidence="1">Belongs to the RTT106 family.</text>
</comment>
<dbReference type="EMBL" id="LWDP01000064">
    <property type="protein sequence ID" value="ORD93595.1"/>
    <property type="molecule type" value="Genomic_DNA"/>
</dbReference>
<evidence type="ECO:0000313" key="4">
    <source>
        <dbReference type="EMBL" id="ORD93595.1"/>
    </source>
</evidence>
<dbReference type="SUPFAM" id="SSF50729">
    <property type="entry name" value="PH domain-like"/>
    <property type="match status" value="1"/>
</dbReference>
<name>A0A1Y1S585_9MICR</name>
<gene>
    <name evidence="4" type="primary">POB3</name>
    <name evidence="4" type="ORF">ECANGB1_1951</name>
</gene>
<dbReference type="PANTHER" id="PTHR45849">
    <property type="entry name" value="FACT COMPLEX SUBUNIT SSRP1"/>
    <property type="match status" value="1"/>
</dbReference>
<protein>
    <submittedName>
        <fullName evidence="4">POB3</fullName>
    </submittedName>
</protein>
<evidence type="ECO:0000259" key="3">
    <source>
        <dbReference type="SMART" id="SM01287"/>
    </source>
</evidence>
<feature type="domain" description="Histone chaperone RTT106/FACT complex subunit SPT16-like middle" evidence="3">
    <location>
        <begin position="285"/>
        <end position="375"/>
    </location>
</feature>
<dbReference type="SMART" id="SM01287">
    <property type="entry name" value="Rtt106"/>
    <property type="match status" value="1"/>
</dbReference>
<feature type="compositionally biased region" description="Acidic residues" evidence="2">
    <location>
        <begin position="379"/>
        <end position="393"/>
    </location>
</feature>